<organism evidence="7 8">
    <name type="scientific">Solitalea longa</name>
    <dbReference type="NCBI Taxonomy" id="2079460"/>
    <lineage>
        <taxon>Bacteria</taxon>
        <taxon>Pseudomonadati</taxon>
        <taxon>Bacteroidota</taxon>
        <taxon>Sphingobacteriia</taxon>
        <taxon>Sphingobacteriales</taxon>
        <taxon>Sphingobacteriaceae</taxon>
        <taxon>Solitalea</taxon>
    </lineage>
</organism>
<evidence type="ECO:0000256" key="4">
    <source>
        <dbReference type="ARBA" id="ARBA00023136"/>
    </source>
</evidence>
<feature type="domain" description="RDD" evidence="6">
    <location>
        <begin position="19"/>
        <end position="142"/>
    </location>
</feature>
<proteinExistence type="predicted"/>
<evidence type="ECO:0000313" key="8">
    <source>
        <dbReference type="Proteomes" id="UP000236893"/>
    </source>
</evidence>
<comment type="subcellular location">
    <subcellularLocation>
        <location evidence="1">Membrane</location>
        <topology evidence="1">Multi-pass membrane protein</topology>
    </subcellularLocation>
</comment>
<dbReference type="GO" id="GO:0016020">
    <property type="term" value="C:membrane"/>
    <property type="evidence" value="ECO:0007669"/>
    <property type="project" value="UniProtKB-SubCell"/>
</dbReference>
<evidence type="ECO:0000256" key="3">
    <source>
        <dbReference type="ARBA" id="ARBA00022989"/>
    </source>
</evidence>
<dbReference type="EMBL" id="PQVF01000001">
    <property type="protein sequence ID" value="POY39018.1"/>
    <property type="molecule type" value="Genomic_DNA"/>
</dbReference>
<keyword evidence="8" id="KW-1185">Reference proteome</keyword>
<feature type="transmembrane region" description="Helical" evidence="5">
    <location>
        <begin position="108"/>
        <end position="129"/>
    </location>
</feature>
<evidence type="ECO:0000256" key="1">
    <source>
        <dbReference type="ARBA" id="ARBA00004141"/>
    </source>
</evidence>
<dbReference type="OrthoDB" id="9814143at2"/>
<evidence type="ECO:0000313" key="7">
    <source>
        <dbReference type="EMBL" id="POY39018.1"/>
    </source>
</evidence>
<dbReference type="PANTHER" id="PTHR38480:SF1">
    <property type="entry name" value="SLR0254 PROTEIN"/>
    <property type="match status" value="1"/>
</dbReference>
<dbReference type="RefSeq" id="WP_103787121.1">
    <property type="nucleotide sequence ID" value="NZ_PQVF01000001.1"/>
</dbReference>
<reference evidence="7 8" key="1">
    <citation type="submission" date="2018-01" db="EMBL/GenBank/DDBJ databases">
        <authorList>
            <person name="Gaut B.S."/>
            <person name="Morton B.R."/>
            <person name="Clegg M.T."/>
            <person name="Duvall M.R."/>
        </authorList>
    </citation>
    <scope>NUCLEOTIDE SEQUENCE [LARGE SCALE GENOMIC DNA]</scope>
    <source>
        <strain evidence="7 8">HR-AV</strain>
    </source>
</reference>
<feature type="transmembrane region" description="Helical" evidence="5">
    <location>
        <begin position="26"/>
        <end position="46"/>
    </location>
</feature>
<comment type="caution">
    <text evidence="7">The sequence shown here is derived from an EMBL/GenBank/DDBJ whole genome shotgun (WGS) entry which is preliminary data.</text>
</comment>
<dbReference type="Proteomes" id="UP000236893">
    <property type="component" value="Unassembled WGS sequence"/>
</dbReference>
<evidence type="ECO:0000259" key="6">
    <source>
        <dbReference type="Pfam" id="PF06271"/>
    </source>
</evidence>
<dbReference type="InterPro" id="IPR010432">
    <property type="entry name" value="RDD"/>
</dbReference>
<sequence length="237" mass="26164">MSSTITIQTAQNVRLNYELASVGDRILATLIDGLVLLAYGLIWVVVFTSIGSQPETAVLILLALPYMLYHLLMEIFFNGQSIGKRSMSIQVVKLDGSTPSVSDYLLRWMFRLLEINLASGVIALITILVNGKGQRIGDIAAGTTVVKLVNRDEFNDIPLTQINPNYKVNFPEVVMLTDHDITLVQRIINRSLKANNETMLGPVADKIKAITGIESPLSDYVFLQIVISDYNHLASIS</sequence>
<keyword evidence="4 5" id="KW-0472">Membrane</keyword>
<protein>
    <submittedName>
        <fullName evidence="7">RDD family protein</fullName>
    </submittedName>
</protein>
<keyword evidence="2 5" id="KW-0812">Transmembrane</keyword>
<evidence type="ECO:0000256" key="5">
    <source>
        <dbReference type="SAM" id="Phobius"/>
    </source>
</evidence>
<evidence type="ECO:0000256" key="2">
    <source>
        <dbReference type="ARBA" id="ARBA00022692"/>
    </source>
</evidence>
<gene>
    <name evidence="7" type="ORF">C3K47_00520</name>
</gene>
<dbReference type="AlphaFoldDB" id="A0A2S5A8W0"/>
<keyword evidence="3 5" id="KW-1133">Transmembrane helix</keyword>
<feature type="transmembrane region" description="Helical" evidence="5">
    <location>
        <begin position="58"/>
        <end position="77"/>
    </location>
</feature>
<dbReference type="Pfam" id="PF06271">
    <property type="entry name" value="RDD"/>
    <property type="match status" value="1"/>
</dbReference>
<accession>A0A2S5A8W0</accession>
<dbReference type="PANTHER" id="PTHR38480">
    <property type="entry name" value="SLR0254 PROTEIN"/>
    <property type="match status" value="1"/>
</dbReference>
<name>A0A2S5A8W0_9SPHI</name>